<evidence type="ECO:0000313" key="2">
    <source>
        <dbReference type="Proteomes" id="UP000194127"/>
    </source>
</evidence>
<reference evidence="1 2" key="1">
    <citation type="submission" date="2017-04" db="EMBL/GenBank/DDBJ databases">
        <title>Genome Sequence of the Model Brown-Rot Fungus Postia placenta SB12.</title>
        <authorList>
            <consortium name="DOE Joint Genome Institute"/>
            <person name="Gaskell J."/>
            <person name="Kersten P."/>
            <person name="Larrondo L.F."/>
            <person name="Canessa P."/>
            <person name="Martinez D."/>
            <person name="Hibbett D."/>
            <person name="Schmoll M."/>
            <person name="Kubicek C.P."/>
            <person name="Martinez A.T."/>
            <person name="Yadav J."/>
            <person name="Master E."/>
            <person name="Magnuson J.K."/>
            <person name="James T."/>
            <person name="Yaver D."/>
            <person name="Berka R."/>
            <person name="Labutti K."/>
            <person name="Lipzen A."/>
            <person name="Aerts A."/>
            <person name="Barry K."/>
            <person name="Henrissat B."/>
            <person name="Blanchette R."/>
            <person name="Grigoriev I."/>
            <person name="Cullen D."/>
        </authorList>
    </citation>
    <scope>NUCLEOTIDE SEQUENCE [LARGE SCALE GENOMIC DNA]</scope>
    <source>
        <strain evidence="1 2">MAD-698-R-SB12</strain>
    </source>
</reference>
<gene>
    <name evidence="1" type="ORF">POSPLADRAFT_1143478</name>
</gene>
<dbReference type="GeneID" id="36330517"/>
<protein>
    <submittedName>
        <fullName evidence="1">Uncharacterized protein</fullName>
    </submittedName>
</protein>
<keyword evidence="2" id="KW-1185">Reference proteome</keyword>
<dbReference type="RefSeq" id="XP_024338798.1">
    <property type="nucleotide sequence ID" value="XM_024485568.1"/>
</dbReference>
<dbReference type="EMBL" id="KZ110597">
    <property type="protein sequence ID" value="OSX62004.1"/>
    <property type="molecule type" value="Genomic_DNA"/>
</dbReference>
<accession>A0A1X6N066</accession>
<dbReference type="Proteomes" id="UP000194127">
    <property type="component" value="Unassembled WGS sequence"/>
</dbReference>
<proteinExistence type="predicted"/>
<organism evidence="1 2">
    <name type="scientific">Postia placenta MAD-698-R-SB12</name>
    <dbReference type="NCBI Taxonomy" id="670580"/>
    <lineage>
        <taxon>Eukaryota</taxon>
        <taxon>Fungi</taxon>
        <taxon>Dikarya</taxon>
        <taxon>Basidiomycota</taxon>
        <taxon>Agaricomycotina</taxon>
        <taxon>Agaricomycetes</taxon>
        <taxon>Polyporales</taxon>
        <taxon>Adustoporiaceae</taxon>
        <taxon>Rhodonia</taxon>
    </lineage>
</organism>
<sequence length="100" mass="10984">MTIHVSSAALRDWLCAIPIDRRQAPLGPDTALFGNRIPPGTSAQSPNTLISPSMFFDFAFDYPSTLFDVFDCARRLLEARRGRPDASPVDLRTSPAFSGQ</sequence>
<dbReference type="AlphaFoldDB" id="A0A1X6N066"/>
<name>A0A1X6N066_9APHY</name>
<evidence type="ECO:0000313" key="1">
    <source>
        <dbReference type="EMBL" id="OSX62004.1"/>
    </source>
</evidence>